<name>A0A1X7U840_AMPQE</name>
<dbReference type="AlphaFoldDB" id="A0A1X7U840"/>
<evidence type="ECO:0000313" key="1">
    <source>
        <dbReference type="EnsemblMetazoa" id="Aqu2.1.23611_001"/>
    </source>
</evidence>
<dbReference type="InParanoid" id="A0A1X7U840"/>
<sequence>MISIMDETPLWLDMPGETITHSGDKSAPVRTTGHDKARFTVVLSAMADEVKLKPYVLFKGVRSIPKLSKESGVVVALSRNRWMNQELTKDWI</sequence>
<dbReference type="EnsemblMetazoa" id="Aqu2.1.23611_001">
    <property type="protein sequence ID" value="Aqu2.1.23611_001"/>
    <property type="gene ID" value="Aqu2.1.23611"/>
</dbReference>
<evidence type="ECO:0008006" key="2">
    <source>
        <dbReference type="Google" id="ProtNLM"/>
    </source>
</evidence>
<organism evidence="1">
    <name type="scientific">Amphimedon queenslandica</name>
    <name type="common">Sponge</name>
    <dbReference type="NCBI Taxonomy" id="400682"/>
    <lineage>
        <taxon>Eukaryota</taxon>
        <taxon>Metazoa</taxon>
        <taxon>Porifera</taxon>
        <taxon>Demospongiae</taxon>
        <taxon>Heteroscleromorpha</taxon>
        <taxon>Haplosclerida</taxon>
        <taxon>Niphatidae</taxon>
        <taxon>Amphimedon</taxon>
    </lineage>
</organism>
<protein>
    <recommendedName>
        <fullName evidence="2">DDE-1 domain-containing protein</fullName>
    </recommendedName>
</protein>
<accession>A0A1X7U840</accession>
<dbReference type="eggNOG" id="KOG3105">
    <property type="taxonomic scope" value="Eukaryota"/>
</dbReference>
<proteinExistence type="predicted"/>
<dbReference type="STRING" id="400682.A0A1X7U840"/>
<reference evidence="1" key="1">
    <citation type="submission" date="2017-05" db="UniProtKB">
        <authorList>
            <consortium name="EnsemblMetazoa"/>
        </authorList>
    </citation>
    <scope>IDENTIFICATION</scope>
</reference>